<gene>
    <name evidence="2" type="ORF">M2350_002014</name>
</gene>
<evidence type="ECO:0008006" key="4">
    <source>
        <dbReference type="Google" id="ProtNLM"/>
    </source>
</evidence>
<feature type="transmembrane region" description="Helical" evidence="1">
    <location>
        <begin position="121"/>
        <end position="142"/>
    </location>
</feature>
<feature type="transmembrane region" description="Helical" evidence="1">
    <location>
        <begin position="417"/>
        <end position="437"/>
    </location>
</feature>
<name>A0ABT2EQ76_9BACT</name>
<feature type="transmembrane region" description="Helical" evidence="1">
    <location>
        <begin position="269"/>
        <end position="288"/>
    </location>
</feature>
<feature type="transmembrane region" description="Helical" evidence="1">
    <location>
        <begin position="476"/>
        <end position="496"/>
    </location>
</feature>
<feature type="transmembrane region" description="Helical" evidence="1">
    <location>
        <begin position="449"/>
        <end position="469"/>
    </location>
</feature>
<keyword evidence="3" id="KW-1185">Reference proteome</keyword>
<feature type="transmembrane region" description="Helical" evidence="1">
    <location>
        <begin position="84"/>
        <end position="101"/>
    </location>
</feature>
<feature type="transmembrane region" description="Helical" evidence="1">
    <location>
        <begin position="372"/>
        <end position="392"/>
    </location>
</feature>
<keyword evidence="1" id="KW-0472">Membrane</keyword>
<accession>A0ABT2EQ76</accession>
<evidence type="ECO:0000313" key="2">
    <source>
        <dbReference type="EMBL" id="MCS3919601.1"/>
    </source>
</evidence>
<keyword evidence="1" id="KW-0812">Transmembrane</keyword>
<feature type="transmembrane region" description="Helical" evidence="1">
    <location>
        <begin position="162"/>
        <end position="184"/>
    </location>
</feature>
<feature type="transmembrane region" description="Helical" evidence="1">
    <location>
        <begin position="9"/>
        <end position="31"/>
    </location>
</feature>
<evidence type="ECO:0000313" key="3">
    <source>
        <dbReference type="Proteomes" id="UP001204798"/>
    </source>
</evidence>
<dbReference type="RefSeq" id="WP_259096177.1">
    <property type="nucleotide sequence ID" value="NZ_CP130454.1"/>
</dbReference>
<organism evidence="2 3">
    <name type="scientific">Candidatus Fervidibacter sacchari</name>
    <dbReference type="NCBI Taxonomy" id="1448929"/>
    <lineage>
        <taxon>Bacteria</taxon>
        <taxon>Candidatus Fervidibacterota</taxon>
        <taxon>Candidatus Fervidibacter</taxon>
    </lineage>
</organism>
<dbReference type="EMBL" id="JANUCP010000003">
    <property type="protein sequence ID" value="MCS3919601.1"/>
    <property type="molecule type" value="Genomic_DNA"/>
</dbReference>
<evidence type="ECO:0000256" key="1">
    <source>
        <dbReference type="SAM" id="Phobius"/>
    </source>
</evidence>
<reference evidence="2 3" key="1">
    <citation type="submission" date="2022-08" db="EMBL/GenBank/DDBJ databases">
        <title>Bacterial and archaeal communities from various locations to study Microbial Dark Matter (Phase II).</title>
        <authorList>
            <person name="Stepanauskas R."/>
        </authorList>
    </citation>
    <scope>NUCLEOTIDE SEQUENCE [LARGE SCALE GENOMIC DNA]</scope>
    <source>
        <strain evidence="2 3">PD1</strain>
    </source>
</reference>
<protein>
    <recommendedName>
        <fullName evidence="4">DUF2142 domain-containing protein</fullName>
    </recommendedName>
</protein>
<feature type="transmembrane region" description="Helical" evidence="1">
    <location>
        <begin position="228"/>
        <end position="257"/>
    </location>
</feature>
<comment type="caution">
    <text evidence="2">The sequence shown here is derived from an EMBL/GenBank/DDBJ whole genome shotgun (WGS) entry which is preliminary data.</text>
</comment>
<keyword evidence="1" id="KW-1133">Transmembrane helix</keyword>
<sequence length="507" mass="57292">MKKLSTGKFVIGGLTVVLIGHIVFTLTYQWLIPLGYGPDEPRHYGYIQHLVLYRSLPVLGDPSHPYYCHMDPRPPNAIGIHPPLYYALLAPIYALVAGQRIDHPQAEQTPFQKLPPFHSRFVQHILRTLSLLIALVTLWLIARTALLFSNHQSPITSRQSLDFWWLLGMVGFVAWLPHFLMLSAVMNNDTLTILLGHLFLFLLAKQTVSAGESPPVANRQLPVAVKEAASLGLVFGLLGLSKASALAWLPLLLLGTWQIAKRSQPHQRWQSVAIALGLPVLICGWWYVRFYLLYGRVMPIVKWTENPELLLNLPADLFRPDSWFLVWRFLLGVARSLWGQVDWFILKPEHVAAWRQKFGTPAETAYPLTEPLWLLAVLLSLLALIGWFVRLVKWVQTASRYSPVANRQLPITTKQQAGAILVSGFVLLFLALMHYTLFTHPGGYEGGRYLLPSIGGFAFLFWQGLFRIVPERWRSVLVCSVLALLLALNIGCVINLRNFLNPLYAPS</sequence>
<proteinExistence type="predicted"/>
<dbReference type="Proteomes" id="UP001204798">
    <property type="component" value="Unassembled WGS sequence"/>
</dbReference>